<comment type="caution">
    <text evidence="1">The sequence shown here is derived from an EMBL/GenBank/DDBJ whole genome shotgun (WGS) entry which is preliminary data.</text>
</comment>
<proteinExistence type="predicted"/>
<dbReference type="EMBL" id="LAZR01017333">
    <property type="protein sequence ID" value="KKM00859.1"/>
    <property type="molecule type" value="Genomic_DNA"/>
</dbReference>
<organism evidence="1">
    <name type="scientific">marine sediment metagenome</name>
    <dbReference type="NCBI Taxonomy" id="412755"/>
    <lineage>
        <taxon>unclassified sequences</taxon>
        <taxon>metagenomes</taxon>
        <taxon>ecological metagenomes</taxon>
    </lineage>
</organism>
<gene>
    <name evidence="1" type="ORF">LCGC14_1800220</name>
</gene>
<name>A0A0F9GQ01_9ZZZZ</name>
<accession>A0A0F9GQ01</accession>
<dbReference type="AlphaFoldDB" id="A0A0F9GQ01"/>
<evidence type="ECO:0000313" key="1">
    <source>
        <dbReference type="EMBL" id="KKM00859.1"/>
    </source>
</evidence>
<sequence>MAKEKNYLVTLDVFFMVHKSVTAKNKKEAIEKAMQETRYGEGEELKVFEIVEEKNGV</sequence>
<reference evidence="1" key="1">
    <citation type="journal article" date="2015" name="Nature">
        <title>Complex archaea that bridge the gap between prokaryotes and eukaryotes.</title>
        <authorList>
            <person name="Spang A."/>
            <person name="Saw J.H."/>
            <person name="Jorgensen S.L."/>
            <person name="Zaremba-Niedzwiedzka K."/>
            <person name="Martijn J."/>
            <person name="Lind A.E."/>
            <person name="van Eijk R."/>
            <person name="Schleper C."/>
            <person name="Guy L."/>
            <person name="Ettema T.J."/>
        </authorList>
    </citation>
    <scope>NUCLEOTIDE SEQUENCE</scope>
</reference>
<protein>
    <submittedName>
        <fullName evidence="1">Uncharacterized protein</fullName>
    </submittedName>
</protein>